<feature type="compositionally biased region" description="Polar residues" evidence="1">
    <location>
        <begin position="97"/>
        <end position="121"/>
    </location>
</feature>
<accession>A0A1B9GP02</accession>
<sequence length="576" mass="61837">MAALVSRAPTKSSRSGMGSLVKSVRSRMNPAHRKNSQFSFINSRRDSDSLETNYSGDTAIDGPVDHSELFNKTKDYNETGSQRSASAASRKFGEWISRQTAKLRSRQPAQSANHGSTTGPNHDSWMEPPPPYREKDEGRSLGAYDSVHRGRRAEPANASTPGFTSFGLVLQNTGRSLGLPVEGDGYEPQITRGSYPSRRLSDPYAEVEHPDYTAIGLPPIRPISAISTATPNRDSAYSLSNAHQPGFDAAGEPYALARAYEDNSTPSDDFAVAAAPVQPALPRPWPLSPGYSGIGRRRSQASFTSSIASRPGNDERPVSSVFSWSDDELVSSVQPSPRASSIWSIGGMLDKMSGVRQNASPRSSSSGSFVSGISNYSIRQWAHQQRQSAASSARRYAKSASFAGMTSGLKETSGRFSKALSGVFPSRSAKAEEARARLKRSISGPVELIGEPTYVAVRSSNPPDADLTDTSNRSSDWQNGEEKLSRASADDVRSADGTSNELTSSIGSDSQSRETSGTSFELPIFSPDQGSLADLRSSLNSIADRYSLSESLSGDAYQEVTSARSNSVFSSNAQYV</sequence>
<keyword evidence="3" id="KW-1185">Reference proteome</keyword>
<name>A0A1B9GP02_9TREE</name>
<reference evidence="2 3" key="1">
    <citation type="submission" date="2013-07" db="EMBL/GenBank/DDBJ databases">
        <title>The Genome Sequence of Cryptococcus heveanensis BCC8398.</title>
        <authorList>
            <consortium name="The Broad Institute Genome Sequencing Platform"/>
            <person name="Cuomo C."/>
            <person name="Litvintseva A."/>
            <person name="Chen Y."/>
            <person name="Heitman J."/>
            <person name="Sun S."/>
            <person name="Springer D."/>
            <person name="Dromer F."/>
            <person name="Young S.K."/>
            <person name="Zeng Q."/>
            <person name="Gargeya S."/>
            <person name="Fitzgerald M."/>
            <person name="Abouelleil A."/>
            <person name="Alvarado L."/>
            <person name="Berlin A.M."/>
            <person name="Chapman S.B."/>
            <person name="Dewar J."/>
            <person name="Goldberg J."/>
            <person name="Griggs A."/>
            <person name="Gujja S."/>
            <person name="Hansen M."/>
            <person name="Howarth C."/>
            <person name="Imamovic A."/>
            <person name="Larimer J."/>
            <person name="McCowan C."/>
            <person name="Murphy C."/>
            <person name="Pearson M."/>
            <person name="Priest M."/>
            <person name="Roberts A."/>
            <person name="Saif S."/>
            <person name="Shea T."/>
            <person name="Sykes S."/>
            <person name="Wortman J."/>
            <person name="Nusbaum C."/>
            <person name="Birren B."/>
        </authorList>
    </citation>
    <scope>NUCLEOTIDE SEQUENCE [LARGE SCALE GENOMIC DNA]</scope>
    <source>
        <strain evidence="2 3">BCC8398</strain>
    </source>
</reference>
<reference evidence="3" key="2">
    <citation type="submission" date="2013-12" db="EMBL/GenBank/DDBJ databases">
        <title>Evolution of pathogenesis and genome organization in the Tremellales.</title>
        <authorList>
            <person name="Cuomo C."/>
            <person name="Litvintseva A."/>
            <person name="Heitman J."/>
            <person name="Chen Y."/>
            <person name="Sun S."/>
            <person name="Springer D."/>
            <person name="Dromer F."/>
            <person name="Young S."/>
            <person name="Zeng Q."/>
            <person name="Chapman S."/>
            <person name="Gujja S."/>
            <person name="Saif S."/>
            <person name="Birren B."/>
        </authorList>
    </citation>
    <scope>NUCLEOTIDE SEQUENCE [LARGE SCALE GENOMIC DNA]</scope>
    <source>
        <strain evidence="3">BCC8398</strain>
    </source>
</reference>
<evidence type="ECO:0000313" key="3">
    <source>
        <dbReference type="Proteomes" id="UP000092666"/>
    </source>
</evidence>
<feature type="region of interest" description="Disordered" evidence="1">
    <location>
        <begin position="1"/>
        <end position="162"/>
    </location>
</feature>
<feature type="compositionally biased region" description="Polar residues" evidence="1">
    <location>
        <begin position="496"/>
        <end position="519"/>
    </location>
</feature>
<feature type="compositionally biased region" description="Basic and acidic residues" evidence="1">
    <location>
        <begin position="63"/>
        <end position="77"/>
    </location>
</feature>
<feature type="region of interest" description="Disordered" evidence="1">
    <location>
        <begin position="179"/>
        <end position="199"/>
    </location>
</feature>
<dbReference type="EMBL" id="KI669507">
    <property type="protein sequence ID" value="OCF32535.1"/>
    <property type="molecule type" value="Genomic_DNA"/>
</dbReference>
<feature type="region of interest" description="Disordered" evidence="1">
    <location>
        <begin position="456"/>
        <end position="525"/>
    </location>
</feature>
<feature type="region of interest" description="Disordered" evidence="1">
    <location>
        <begin position="296"/>
        <end position="320"/>
    </location>
</feature>
<feature type="compositionally biased region" description="Polar residues" evidence="1">
    <location>
        <begin position="78"/>
        <end position="87"/>
    </location>
</feature>
<proteinExistence type="predicted"/>
<organism evidence="2 3">
    <name type="scientific">Kwoniella heveanensis BCC8398</name>
    <dbReference type="NCBI Taxonomy" id="1296120"/>
    <lineage>
        <taxon>Eukaryota</taxon>
        <taxon>Fungi</taxon>
        <taxon>Dikarya</taxon>
        <taxon>Basidiomycota</taxon>
        <taxon>Agaricomycotina</taxon>
        <taxon>Tremellomycetes</taxon>
        <taxon>Tremellales</taxon>
        <taxon>Cryptococcaceae</taxon>
        <taxon>Kwoniella</taxon>
    </lineage>
</organism>
<feature type="compositionally biased region" description="Basic and acidic residues" evidence="1">
    <location>
        <begin position="480"/>
        <end position="494"/>
    </location>
</feature>
<evidence type="ECO:0000256" key="1">
    <source>
        <dbReference type="SAM" id="MobiDB-lite"/>
    </source>
</evidence>
<dbReference type="AlphaFoldDB" id="A0A1B9GP02"/>
<protein>
    <submittedName>
        <fullName evidence="2">Uncharacterized protein</fullName>
    </submittedName>
</protein>
<gene>
    <name evidence="2" type="ORF">I316_05715</name>
</gene>
<dbReference type="Proteomes" id="UP000092666">
    <property type="component" value="Unassembled WGS sequence"/>
</dbReference>
<feature type="compositionally biased region" description="Polar residues" evidence="1">
    <location>
        <begin position="458"/>
        <end position="478"/>
    </location>
</feature>
<evidence type="ECO:0000313" key="2">
    <source>
        <dbReference type="EMBL" id="OCF32535.1"/>
    </source>
</evidence>